<evidence type="ECO:0000256" key="5">
    <source>
        <dbReference type="ARBA" id="ARBA00022801"/>
    </source>
</evidence>
<sequence length="288" mass="33022">MKILSKGGVRKLYFDGHVHTPFCPHGSTDTFEMYIERAISLGMKGMTFTEHAPLPQTFVDPAPTKDSSMTHEQLGKYFDTLRELKKYYRSKIEIFTGLEVDFIDGYEEETNTFLKEVWPELDDAILSVHFLKVKNNYFCMDYDENVFRDLIEQSGSLSAVYSLYFQTVKKSITHSFGKYQPRRIGHMTLAKKFQSLFPSNFSYNNEVEEILTVLSERNMYLDYNGAGAVKPYCLEPYPSNWIIKEAQKRKIPLVYGSDAHSAKGLGQGLDQFVSTATLTSPLLLNRAE</sequence>
<keyword evidence="5 8" id="KW-0378">Hydrolase</keyword>
<dbReference type="NCBIfam" id="NF005996">
    <property type="entry name" value="PRK08123.1"/>
    <property type="match status" value="1"/>
</dbReference>
<protein>
    <recommendedName>
        <fullName evidence="3 8">Histidinol-phosphatase</fullName>
        <shortName evidence="8">HolPase</shortName>
        <ecNumber evidence="3 8">3.1.3.15</ecNumber>
    </recommendedName>
</protein>
<feature type="domain" description="PHP" evidence="9">
    <location>
        <begin position="15"/>
        <end position="224"/>
    </location>
</feature>
<dbReference type="KEGG" id="fpn:ABE65_015680"/>
<reference evidence="10 11" key="1">
    <citation type="submission" date="2016-04" db="EMBL/GenBank/DDBJ databases">
        <title>Complete genome sequence of Fictibacillus phosphorivorans G25-29, a strain toxic to nematodes.</title>
        <authorList>
            <person name="Zheng Z."/>
        </authorList>
    </citation>
    <scope>NUCLEOTIDE SEQUENCE [LARGE SCALE GENOMIC DNA]</scope>
    <source>
        <strain evidence="10 11">G25-29</strain>
    </source>
</reference>
<proteinExistence type="inferred from homology"/>
<dbReference type="PANTHER" id="PTHR21039:SF0">
    <property type="entry name" value="HISTIDINOL-PHOSPHATASE"/>
    <property type="match status" value="1"/>
</dbReference>
<dbReference type="InterPro" id="IPR016195">
    <property type="entry name" value="Pol/histidinol_Pase-like"/>
</dbReference>
<evidence type="ECO:0000256" key="3">
    <source>
        <dbReference type="ARBA" id="ARBA00013085"/>
    </source>
</evidence>
<dbReference type="InterPro" id="IPR010140">
    <property type="entry name" value="Histidinol_P_phosphatase_HisJ"/>
</dbReference>
<dbReference type="NCBIfam" id="TIGR01856">
    <property type="entry name" value="hisJ_fam"/>
    <property type="match status" value="1"/>
</dbReference>
<organism evidence="10 11">
    <name type="scientific">Fictibacillus phosphorivorans</name>
    <dbReference type="NCBI Taxonomy" id="1221500"/>
    <lineage>
        <taxon>Bacteria</taxon>
        <taxon>Bacillati</taxon>
        <taxon>Bacillota</taxon>
        <taxon>Bacilli</taxon>
        <taxon>Bacillales</taxon>
        <taxon>Fictibacillaceae</taxon>
        <taxon>Fictibacillus</taxon>
    </lineage>
</organism>
<evidence type="ECO:0000256" key="1">
    <source>
        <dbReference type="ARBA" id="ARBA00004970"/>
    </source>
</evidence>
<evidence type="ECO:0000313" key="10">
    <source>
        <dbReference type="EMBL" id="ANC78159.1"/>
    </source>
</evidence>
<dbReference type="Pfam" id="PF02811">
    <property type="entry name" value="PHP"/>
    <property type="match status" value="1"/>
</dbReference>
<dbReference type="GO" id="GO:0000105">
    <property type="term" value="P:L-histidine biosynthetic process"/>
    <property type="evidence" value="ECO:0007669"/>
    <property type="project" value="UniProtKB-UniRule"/>
</dbReference>
<comment type="catalytic activity">
    <reaction evidence="7 8">
        <text>L-histidinol phosphate + H2O = L-histidinol + phosphate</text>
        <dbReference type="Rhea" id="RHEA:14465"/>
        <dbReference type="ChEBI" id="CHEBI:15377"/>
        <dbReference type="ChEBI" id="CHEBI:43474"/>
        <dbReference type="ChEBI" id="CHEBI:57699"/>
        <dbReference type="ChEBI" id="CHEBI:57980"/>
        <dbReference type="EC" id="3.1.3.15"/>
    </reaction>
</comment>
<dbReference type="PANTHER" id="PTHR21039">
    <property type="entry name" value="HISTIDINOL PHOSPHATASE-RELATED"/>
    <property type="match status" value="1"/>
</dbReference>
<evidence type="ECO:0000313" key="11">
    <source>
        <dbReference type="Proteomes" id="UP000076623"/>
    </source>
</evidence>
<name>A0A161IJD9_9BACL</name>
<gene>
    <name evidence="10" type="ORF">ABE65_015680</name>
</gene>
<dbReference type="GO" id="GO:0004401">
    <property type="term" value="F:histidinol-phosphatase activity"/>
    <property type="evidence" value="ECO:0007669"/>
    <property type="project" value="UniProtKB-UniRule"/>
</dbReference>
<dbReference type="CDD" id="cd12110">
    <property type="entry name" value="PHP_HisPPase_Hisj_like"/>
    <property type="match status" value="1"/>
</dbReference>
<dbReference type="Gene3D" id="3.20.20.140">
    <property type="entry name" value="Metal-dependent hydrolases"/>
    <property type="match status" value="1"/>
</dbReference>
<evidence type="ECO:0000256" key="6">
    <source>
        <dbReference type="ARBA" id="ARBA00023102"/>
    </source>
</evidence>
<comment type="similarity">
    <text evidence="2 8">Belongs to the PHP hydrolase family. HisK subfamily.</text>
</comment>
<keyword evidence="6 8" id="KW-0368">Histidine biosynthesis</keyword>
<keyword evidence="11" id="KW-1185">Reference proteome</keyword>
<keyword evidence="4 8" id="KW-0028">Amino-acid biosynthesis</keyword>
<comment type="pathway">
    <text evidence="1 8">Amino-acid biosynthesis; L-histidine biosynthesis; L-histidine from 5-phospho-alpha-D-ribose 1-diphosphate: step 8/9.</text>
</comment>
<dbReference type="SUPFAM" id="SSF89550">
    <property type="entry name" value="PHP domain-like"/>
    <property type="match status" value="1"/>
</dbReference>
<dbReference type="UniPathway" id="UPA00031">
    <property type="reaction ID" value="UER00013"/>
</dbReference>
<dbReference type="EC" id="3.1.3.15" evidence="3 8"/>
<evidence type="ECO:0000256" key="8">
    <source>
        <dbReference type="RuleBase" id="RU366003"/>
    </source>
</evidence>
<dbReference type="Proteomes" id="UP000076623">
    <property type="component" value="Chromosome"/>
</dbReference>
<evidence type="ECO:0000256" key="2">
    <source>
        <dbReference type="ARBA" id="ARBA00009152"/>
    </source>
</evidence>
<dbReference type="GO" id="GO:0005737">
    <property type="term" value="C:cytoplasm"/>
    <property type="evidence" value="ECO:0007669"/>
    <property type="project" value="TreeGrafter"/>
</dbReference>
<dbReference type="EMBL" id="CP015378">
    <property type="protein sequence ID" value="ANC78159.1"/>
    <property type="molecule type" value="Genomic_DNA"/>
</dbReference>
<evidence type="ECO:0000259" key="9">
    <source>
        <dbReference type="Pfam" id="PF02811"/>
    </source>
</evidence>
<evidence type="ECO:0000256" key="7">
    <source>
        <dbReference type="ARBA" id="ARBA00049158"/>
    </source>
</evidence>
<dbReference type="STRING" id="1221500.ABE65_015680"/>
<dbReference type="InterPro" id="IPR004013">
    <property type="entry name" value="PHP_dom"/>
</dbReference>
<evidence type="ECO:0000256" key="4">
    <source>
        <dbReference type="ARBA" id="ARBA00022605"/>
    </source>
</evidence>
<accession>A0A161IJD9</accession>
<dbReference type="AlphaFoldDB" id="A0A161IJD9"/>